<evidence type="ECO:0000313" key="1">
    <source>
        <dbReference type="EMBL" id="KAI6092893.1"/>
    </source>
</evidence>
<dbReference type="Proteomes" id="UP001497680">
    <property type="component" value="Unassembled WGS sequence"/>
</dbReference>
<organism evidence="1 2">
    <name type="scientific">Hypoxylon rubiginosum</name>
    <dbReference type="NCBI Taxonomy" id="110542"/>
    <lineage>
        <taxon>Eukaryota</taxon>
        <taxon>Fungi</taxon>
        <taxon>Dikarya</taxon>
        <taxon>Ascomycota</taxon>
        <taxon>Pezizomycotina</taxon>
        <taxon>Sordariomycetes</taxon>
        <taxon>Xylariomycetidae</taxon>
        <taxon>Xylariales</taxon>
        <taxon>Hypoxylaceae</taxon>
        <taxon>Hypoxylon</taxon>
    </lineage>
</organism>
<accession>A0ACC0DJ85</accession>
<name>A0ACC0DJ85_9PEZI</name>
<keyword evidence="2" id="KW-1185">Reference proteome</keyword>
<comment type="caution">
    <text evidence="1">The sequence shown here is derived from an EMBL/GenBank/DDBJ whole genome shotgun (WGS) entry which is preliminary data.</text>
</comment>
<sequence>MAPSKGRSRFQADLKSTAEKDIPNISDIGKGDAEDEFTFTYIHPGQFGGSRYEIRVQPQDTHSYPTGNYFLIYTNHDVPREVAQVLDDSIAETTGMKVADMLGNVSRRLRATSQNDTHDANNDVEMVDVDDLEFLAGEDDSESEPDYDDADLFEGDGAFTFGADREIGDTFQPMEISTLIQQRFRRDLLSVFKAGFHTGKACGFEKGSLESIAWISIRVSKLHLSGEIRDAWDLASSEYIILLIRYLDQYTSFEDVINKPARYCNMSFRLRKSFKKKPTPQQAVAAFSDLQPHHQGSDGLELHSLWISRSIESFMGNDFISLLKLRHKHAVTWTTAKEMLLFQMTSMTSTEDEGLPSIKGERDERHSHDAKLPPILSDDHLLSEGETSLPLIAFQFALHYLVRCTDYCTICHRKSEGNLDALKPYVCNQPLCLFQYMNLGFGPSIETEIINQPTVVDLLVSLCFVSLSSLITPSSATKGRMREFPTGLNLHVPKIRKSLVRTNNAEELHRCIKVGDTVLMDSTAVSFNSETSTATITGDDNFSLREDQCVVVVVPVAIRGTGSNQFTEYSDLVLIHARIESKYGKLLTLKIMSRHTMPTPDSPGGLLVDEEIDNVMPPNAYSGHIVPYDQEMDSLDSEEEKAFSMSIILTSLPSIEDMRSYLRSNSLQSLTKWDRMTKAAVDLLRWIIASNRSYIVQVDGGPTDVRPHEKISGVDGWIQFRFAQGSPENDVLFNKVLEGINKPQKTLVAWHGSRLENWHSIIRQGLNYTEQLNGRAYGNGIYFSKLFDTSAAYSSYLSMPTSQVKMYTWPQSSIGVTSVVSLNELVNFPENFVSSNPHYVVQVCHWTRCRYLFVKPNPHGNQAVSTPAKPTGKGQGPEFVQDSKLAATGPGGSTLFIPKGAIPSAQGERNILLGLAEGMLEAKLDSSDDEEDLKFLHEDPVQVDTAQTDFRPGTLDYASLPILAPPSNATGAAQKTLGQEIKKLHKLQSTTPLHQLGWYIDFDKLNNMFQWIVEFHSFDKSLPLARDMKKKGITSIVLEIRFLSSFPLSPPFVRVIRPRFLPFATGGGGHVTAGGAMCMELLTNTGWSPAYSVESVLIQVRLAMCSENPPARLERYNTSLSQYGIHEAVDAYIRAAQAHGWEVPKDLRDLR</sequence>
<dbReference type="EMBL" id="MU394282">
    <property type="protein sequence ID" value="KAI6092893.1"/>
    <property type="molecule type" value="Genomic_DNA"/>
</dbReference>
<evidence type="ECO:0000313" key="2">
    <source>
        <dbReference type="Proteomes" id="UP001497680"/>
    </source>
</evidence>
<proteinExistence type="predicted"/>
<gene>
    <name evidence="1" type="ORF">F4821DRAFT_112736</name>
</gene>
<reference evidence="1 2" key="1">
    <citation type="journal article" date="2022" name="New Phytol.">
        <title>Ecological generalism drives hyperdiversity of secondary metabolite gene clusters in xylarialean endophytes.</title>
        <authorList>
            <person name="Franco M.E.E."/>
            <person name="Wisecaver J.H."/>
            <person name="Arnold A.E."/>
            <person name="Ju Y.M."/>
            <person name="Slot J.C."/>
            <person name="Ahrendt S."/>
            <person name="Moore L.P."/>
            <person name="Eastman K.E."/>
            <person name="Scott K."/>
            <person name="Konkel Z."/>
            <person name="Mondo S.J."/>
            <person name="Kuo A."/>
            <person name="Hayes R.D."/>
            <person name="Haridas S."/>
            <person name="Andreopoulos B."/>
            <person name="Riley R."/>
            <person name="LaButti K."/>
            <person name="Pangilinan J."/>
            <person name="Lipzen A."/>
            <person name="Amirebrahimi M."/>
            <person name="Yan J."/>
            <person name="Adam C."/>
            <person name="Keymanesh K."/>
            <person name="Ng V."/>
            <person name="Louie K."/>
            <person name="Northen T."/>
            <person name="Drula E."/>
            <person name="Henrissat B."/>
            <person name="Hsieh H.M."/>
            <person name="Youens-Clark K."/>
            <person name="Lutzoni F."/>
            <person name="Miadlikowska J."/>
            <person name="Eastwood D.C."/>
            <person name="Hamelin R.C."/>
            <person name="Grigoriev I.V."/>
            <person name="U'Ren J.M."/>
        </authorList>
    </citation>
    <scope>NUCLEOTIDE SEQUENCE [LARGE SCALE GENOMIC DNA]</scope>
    <source>
        <strain evidence="1 2">ER1909</strain>
    </source>
</reference>
<protein>
    <submittedName>
        <fullName evidence="1">Uncharacterized protein</fullName>
    </submittedName>
</protein>